<evidence type="ECO:0000313" key="2">
    <source>
        <dbReference type="Proteomes" id="UP000253250"/>
    </source>
</evidence>
<dbReference type="Proteomes" id="UP000253250">
    <property type="component" value="Unassembled WGS sequence"/>
</dbReference>
<dbReference type="AlphaFoldDB" id="A0A1C2G171"/>
<accession>A0A1C2G171</accession>
<dbReference type="STRING" id="163359.A9R16_12745"/>
<proteinExistence type="predicted"/>
<gene>
    <name evidence="1" type="ORF">C4900_03175</name>
</gene>
<organism evidence="1 2">
    <name type="scientific">Acidiferrobacter thiooxydans</name>
    <dbReference type="NCBI Taxonomy" id="163359"/>
    <lineage>
        <taxon>Bacteria</taxon>
        <taxon>Pseudomonadati</taxon>
        <taxon>Pseudomonadota</taxon>
        <taxon>Gammaproteobacteria</taxon>
        <taxon>Acidiferrobacterales</taxon>
        <taxon>Acidiferrobacteraceae</taxon>
        <taxon>Acidiferrobacter</taxon>
    </lineage>
</organism>
<comment type="caution">
    <text evidence="1">The sequence shown here is derived from an EMBL/GenBank/DDBJ whole genome shotgun (WGS) entry which is preliminary data.</text>
</comment>
<dbReference type="OrthoDB" id="7872966at2"/>
<dbReference type="SUPFAM" id="SSF103501">
    <property type="entry name" value="Respiratory nitrate reductase 1 gamma chain"/>
    <property type="match status" value="1"/>
</dbReference>
<keyword evidence="2" id="KW-1185">Reference proteome</keyword>
<reference evidence="1 2" key="1">
    <citation type="submission" date="2018-02" db="EMBL/GenBank/DDBJ databases">
        <title>Insights into the biology of acidophilic members of the Acidiferrobacteraceae family derived from comparative genomic analyses.</title>
        <authorList>
            <person name="Issotta F."/>
            <person name="Thyssen C."/>
            <person name="Mena C."/>
            <person name="Moya A."/>
            <person name="Bellenberg S."/>
            <person name="Sproer C."/>
            <person name="Covarrubias P.C."/>
            <person name="Sand W."/>
            <person name="Quatrini R."/>
            <person name="Vera M."/>
        </authorList>
    </citation>
    <scope>NUCLEOTIDE SEQUENCE [LARGE SCALE GENOMIC DNA]</scope>
    <source>
        <strain evidence="2">m-1</strain>
    </source>
</reference>
<dbReference type="EMBL" id="PSYR01000001">
    <property type="protein sequence ID" value="RCN58777.1"/>
    <property type="molecule type" value="Genomic_DNA"/>
</dbReference>
<sequence>MNGASLLAFARGPAFEVALALLVFGIVWRLVGILALRRPVDHSEPRSGSGWASSLRVIVSRSWPRREFRERILHWDIVSYLFHIGYAVAIFGYIPHILVVRSLLGLRWPGLPGGVIAFAAGISAVSLLALLGHRMTSPVLRRLSNFDDYFSWFVAFVPLVTGLMAYYNIGGSYQLVLGLHILSGDILFAWLPFGKIMHVILFAFSRGTTGAAYGRRGASL</sequence>
<protein>
    <submittedName>
        <fullName evidence="1">Nitrate reductase</fullName>
    </submittedName>
</protein>
<dbReference type="Gene3D" id="1.20.950.20">
    <property type="entry name" value="Transmembrane di-heme cytochromes, Chain C"/>
    <property type="match status" value="1"/>
</dbReference>
<name>A0A1C2G171_9GAMM</name>
<dbReference type="InterPro" id="IPR036197">
    <property type="entry name" value="NarG-like_sf"/>
</dbReference>
<dbReference type="RefSeq" id="WP_065970710.1">
    <property type="nucleotide sequence ID" value="NZ_CP080624.1"/>
</dbReference>
<evidence type="ECO:0000313" key="1">
    <source>
        <dbReference type="EMBL" id="RCN58777.1"/>
    </source>
</evidence>